<dbReference type="GO" id="GO:0046677">
    <property type="term" value="P:response to antibiotic"/>
    <property type="evidence" value="ECO:0007669"/>
    <property type="project" value="InterPro"/>
</dbReference>
<accession>A0A369VT65</accession>
<dbReference type="AlphaFoldDB" id="A0A369VT65"/>
<protein>
    <recommendedName>
        <fullName evidence="3">beta-lactamase</fullName>
        <ecNumber evidence="3">3.5.2.6</ecNumber>
    </recommendedName>
</protein>
<dbReference type="PROSITE" id="PS51257">
    <property type="entry name" value="PROKAR_LIPOPROTEIN"/>
    <property type="match status" value="1"/>
</dbReference>
<dbReference type="PANTHER" id="PTHR35333">
    <property type="entry name" value="BETA-LACTAMASE"/>
    <property type="match status" value="1"/>
</dbReference>
<evidence type="ECO:0000313" key="8">
    <source>
        <dbReference type="Proteomes" id="UP000253918"/>
    </source>
</evidence>
<dbReference type="EC" id="3.5.2.6" evidence="3"/>
<dbReference type="GO" id="GO:0008800">
    <property type="term" value="F:beta-lactamase activity"/>
    <property type="evidence" value="ECO:0007669"/>
    <property type="project" value="UniProtKB-EC"/>
</dbReference>
<dbReference type="GO" id="GO:0030655">
    <property type="term" value="P:beta-lactam antibiotic catabolic process"/>
    <property type="evidence" value="ECO:0007669"/>
    <property type="project" value="InterPro"/>
</dbReference>
<feature type="region of interest" description="Disordered" evidence="4">
    <location>
        <begin position="35"/>
        <end position="57"/>
    </location>
</feature>
<name>A0A369VT65_9SPHN</name>
<evidence type="ECO:0000256" key="4">
    <source>
        <dbReference type="SAM" id="MobiDB-lite"/>
    </source>
</evidence>
<dbReference type="PANTHER" id="PTHR35333:SF3">
    <property type="entry name" value="BETA-LACTAMASE-TYPE TRANSPEPTIDASE FOLD CONTAINING PROTEIN"/>
    <property type="match status" value="1"/>
</dbReference>
<comment type="similarity">
    <text evidence="2">Belongs to the class-A beta-lactamase family.</text>
</comment>
<dbReference type="InterPro" id="IPR000871">
    <property type="entry name" value="Beta-lactam_class-A"/>
</dbReference>
<sequence length="383" mass="40230">MGRGSSGIARNLHRLGALALLSLLAACVADTRASRTPAARVPVPSGRTEQWVPPRPVRPQAPAALVETIGDLGRNFGGKVGIAVRAVDGGWSADSNGSLLLPQQSVSKLWVAMTVLDQVDRGRLSLDTPLVVRSEDLTVFHQPMAMLVKGDGYHTDVRELLRRALTTSDNTANDKLLQTVGGPEAVRGFIQRKGLGAIGFGPGERLLQAGTAGLSWRSEYSRGLAFQAARAKLSRETRIAAFDAYVDNPPDGAAPSAIAFALAALARGELLSPASTRYLLSTMEASRTGPQRLRGAVPASWTSAHKTGTGQDLLGRTAGYNDVGLLTAPDGTRYAVAVMIGDTRRSIPQRQALMQAVAAAVVASHRSGPTYARTGAADAGTQK</sequence>
<comment type="caution">
    <text evidence="7">The sequence shown here is derived from an EMBL/GenBank/DDBJ whole genome shotgun (WGS) entry which is preliminary data.</text>
</comment>
<dbReference type="Pfam" id="PF13354">
    <property type="entry name" value="Beta-lactamase2"/>
    <property type="match status" value="1"/>
</dbReference>
<feature type="domain" description="Beta-lactamase class A catalytic" evidence="6">
    <location>
        <begin position="81"/>
        <end position="339"/>
    </location>
</feature>
<dbReference type="RefSeq" id="WP_114688474.1">
    <property type="nucleotide sequence ID" value="NZ_QQNB01000003.1"/>
</dbReference>
<comment type="catalytic activity">
    <reaction evidence="1">
        <text>a beta-lactam + H2O = a substituted beta-amino acid</text>
        <dbReference type="Rhea" id="RHEA:20401"/>
        <dbReference type="ChEBI" id="CHEBI:15377"/>
        <dbReference type="ChEBI" id="CHEBI:35627"/>
        <dbReference type="ChEBI" id="CHEBI:140347"/>
        <dbReference type="EC" id="3.5.2.6"/>
    </reaction>
</comment>
<dbReference type="SUPFAM" id="SSF56601">
    <property type="entry name" value="beta-lactamase/transpeptidase-like"/>
    <property type="match status" value="1"/>
</dbReference>
<evidence type="ECO:0000313" key="7">
    <source>
        <dbReference type="EMBL" id="RDE04737.1"/>
    </source>
</evidence>
<evidence type="ECO:0000259" key="6">
    <source>
        <dbReference type="Pfam" id="PF13354"/>
    </source>
</evidence>
<dbReference type="EMBL" id="QQNB01000003">
    <property type="protein sequence ID" value="RDE04737.1"/>
    <property type="molecule type" value="Genomic_DNA"/>
</dbReference>
<keyword evidence="7" id="KW-0378">Hydrolase</keyword>
<reference evidence="7 8" key="1">
    <citation type="submission" date="2018-07" db="EMBL/GenBank/DDBJ databases">
        <title>a novel species of Sphingomonas isolated from the rhizosphere soil of Araceae plant.</title>
        <authorList>
            <person name="Zhiyong W."/>
            <person name="Qinglan Z."/>
            <person name="Zhiwei F."/>
            <person name="Ding X."/>
            <person name="Gejiao W."/>
            <person name="Shixue Z."/>
        </authorList>
    </citation>
    <scope>NUCLEOTIDE SEQUENCE [LARGE SCALE GENOMIC DNA]</scope>
    <source>
        <strain evidence="7 8">WZY 27</strain>
    </source>
</reference>
<evidence type="ECO:0000256" key="2">
    <source>
        <dbReference type="ARBA" id="ARBA00009009"/>
    </source>
</evidence>
<organism evidence="7 8">
    <name type="scientific">Sphingomonas aracearum</name>
    <dbReference type="NCBI Taxonomy" id="2283317"/>
    <lineage>
        <taxon>Bacteria</taxon>
        <taxon>Pseudomonadati</taxon>
        <taxon>Pseudomonadota</taxon>
        <taxon>Alphaproteobacteria</taxon>
        <taxon>Sphingomonadales</taxon>
        <taxon>Sphingomonadaceae</taxon>
        <taxon>Sphingomonas</taxon>
    </lineage>
</organism>
<evidence type="ECO:0000256" key="1">
    <source>
        <dbReference type="ARBA" id="ARBA00001526"/>
    </source>
</evidence>
<dbReference type="InterPro" id="IPR012338">
    <property type="entry name" value="Beta-lactam/transpept-like"/>
</dbReference>
<keyword evidence="8" id="KW-1185">Reference proteome</keyword>
<keyword evidence="5" id="KW-0732">Signal</keyword>
<feature type="chain" id="PRO_5016834786" description="beta-lactamase" evidence="5">
    <location>
        <begin position="26"/>
        <end position="383"/>
    </location>
</feature>
<evidence type="ECO:0000256" key="5">
    <source>
        <dbReference type="SAM" id="SignalP"/>
    </source>
</evidence>
<dbReference type="OrthoDB" id="9784149at2"/>
<dbReference type="Proteomes" id="UP000253918">
    <property type="component" value="Unassembled WGS sequence"/>
</dbReference>
<dbReference type="Gene3D" id="3.40.710.10">
    <property type="entry name" value="DD-peptidase/beta-lactamase superfamily"/>
    <property type="match status" value="1"/>
</dbReference>
<feature type="signal peptide" evidence="5">
    <location>
        <begin position="1"/>
        <end position="25"/>
    </location>
</feature>
<evidence type="ECO:0000256" key="3">
    <source>
        <dbReference type="ARBA" id="ARBA00012865"/>
    </source>
</evidence>
<proteinExistence type="inferred from homology"/>
<dbReference type="InterPro" id="IPR045155">
    <property type="entry name" value="Beta-lactam_cat"/>
</dbReference>
<gene>
    <name evidence="7" type="ORF">DVW87_14240</name>
</gene>